<dbReference type="InterPro" id="IPR029052">
    <property type="entry name" value="Metallo-depent_PP-like"/>
</dbReference>
<dbReference type="SUPFAM" id="SSF56300">
    <property type="entry name" value="Metallo-dependent phosphatases"/>
    <property type="match status" value="1"/>
</dbReference>
<dbReference type="AlphaFoldDB" id="A0A0A1IVI5"/>
<protein>
    <submittedName>
        <fullName evidence="1">Phosphoesterase</fullName>
    </submittedName>
</protein>
<dbReference type="PANTHER" id="PTHR36303">
    <property type="entry name" value="2',3'-CYCLIC-NUCLEOTIDE 2'-PHOSPHODIESTERASE"/>
    <property type="match status" value="1"/>
</dbReference>
<proteinExistence type="predicted"/>
<reference evidence="1" key="1">
    <citation type="submission" date="2014-09" db="EMBL/GenBank/DDBJ databases">
        <title>Identification of a fluorometabolite from Streptomyces sp. MA37: (2R,3S,4S)-5-Fluoro-2,3,4-trihydroxypentanoic acid.</title>
        <authorList>
            <person name="Ma L."/>
            <person name="Bartholome A."/>
            <person name="Tong H.M."/>
            <person name="YU Y."/>
            <person name="Shepherd T."/>
            <person name="Kyeremeh K."/>
            <person name="Deng H."/>
            <person name="O'Hagan D."/>
        </authorList>
    </citation>
    <scope>NUCLEOTIDE SEQUENCE</scope>
    <source>
        <strain evidence="1">MA37</strain>
    </source>
</reference>
<sequence length="266" mass="27876">MRVLYIGDVVGTDAAELLVRKIEDMRRAYGVDLVLVNAENCAPDGFGTTVEQLERLLAAGVDVICGGNHSWDSPQAVASLDLPRVLRPANVEDGAPGRGVLTVEAAGTTVTVVNLADACAMHSARGVADKFFPAYRAWRSAEKQGAVIVDYHGDHVLEKQIFAHAVDGEAAAVLGSHTHEPTIPLHFLPGGTVLVTDVGMTGPVGGVQGFDPTHLVRNLRERGNPFAGELPVPVAGAPITLGAVVMSIVGNRTVKAERLDDAVLTG</sequence>
<organism evidence="1">
    <name type="scientific">Streptomyces sp. MA37</name>
    <dbReference type="NCBI Taxonomy" id="1400207"/>
    <lineage>
        <taxon>Bacteria</taxon>
        <taxon>Bacillati</taxon>
        <taxon>Actinomycetota</taxon>
        <taxon>Actinomycetes</taxon>
        <taxon>Kitasatosporales</taxon>
        <taxon>Streptomycetaceae</taxon>
        <taxon>Streptomyces</taxon>
    </lineage>
</organism>
<dbReference type="EMBL" id="LN612605">
    <property type="protein sequence ID" value="CEG06581.1"/>
    <property type="molecule type" value="Genomic_DNA"/>
</dbReference>
<dbReference type="PANTHER" id="PTHR36303:SF1">
    <property type="entry name" value="2',3'-CYCLIC-NUCLEOTIDE 2'-PHOSPHODIESTERASE"/>
    <property type="match status" value="1"/>
</dbReference>
<dbReference type="Gene3D" id="3.60.21.10">
    <property type="match status" value="1"/>
</dbReference>
<dbReference type="InterPro" id="IPR005235">
    <property type="entry name" value="YmdB-like"/>
</dbReference>
<dbReference type="Pfam" id="PF13277">
    <property type="entry name" value="YmdB"/>
    <property type="match status" value="1"/>
</dbReference>
<evidence type="ECO:0000313" key="1">
    <source>
        <dbReference type="EMBL" id="CEG06581.1"/>
    </source>
</evidence>
<accession>A0A0A1IVI5</accession>
<name>A0A0A1IVI5_9ACTN</name>
<gene>
    <name evidence="1" type="primary">fdrA</name>
</gene>
<dbReference type="GO" id="GO:0004113">
    <property type="term" value="F:2',3'-cyclic-nucleotide 3'-phosphodiesterase activity"/>
    <property type="evidence" value="ECO:0007669"/>
    <property type="project" value="TreeGrafter"/>
</dbReference>